<keyword evidence="3" id="KW-1185">Reference proteome</keyword>
<dbReference type="InterPro" id="IPR029069">
    <property type="entry name" value="HotDog_dom_sf"/>
</dbReference>
<sequence>MSAQTYQESFRIPATHPSLPGHFPGNPVVPGVVILDQVAGALERWRGTPPAGLPQVKFLLPLLPGQEAQLDLTDGAGRLRFHVRHADRVIATGEVQLA</sequence>
<dbReference type="EMBL" id="CP104694">
    <property type="protein sequence ID" value="UXI68708.1"/>
    <property type="molecule type" value="Genomic_DNA"/>
</dbReference>
<protein>
    <submittedName>
        <fullName evidence="2">Hydroxymyristoyl-ACP dehydratase</fullName>
    </submittedName>
</protein>
<accession>A0ABY6BFA2</accession>
<evidence type="ECO:0000313" key="3">
    <source>
        <dbReference type="Proteomes" id="UP001064632"/>
    </source>
</evidence>
<dbReference type="SUPFAM" id="SSF54637">
    <property type="entry name" value="Thioesterase/thiol ester dehydrase-isomerase"/>
    <property type="match status" value="1"/>
</dbReference>
<evidence type="ECO:0000313" key="2">
    <source>
        <dbReference type="EMBL" id="UXI68708.1"/>
    </source>
</evidence>
<organism evidence="2 3">
    <name type="scientific">Tahibacter amnicola</name>
    <dbReference type="NCBI Taxonomy" id="2976241"/>
    <lineage>
        <taxon>Bacteria</taxon>
        <taxon>Pseudomonadati</taxon>
        <taxon>Pseudomonadota</taxon>
        <taxon>Gammaproteobacteria</taxon>
        <taxon>Lysobacterales</taxon>
        <taxon>Rhodanobacteraceae</taxon>
        <taxon>Tahibacter</taxon>
    </lineage>
</organism>
<reference evidence="2" key="1">
    <citation type="submission" date="2022-09" db="EMBL/GenBank/DDBJ databases">
        <title>Tahibacter sp. nov., isolated from a fresh water.</title>
        <authorList>
            <person name="Baek J.H."/>
            <person name="Lee J.K."/>
            <person name="Kim J.M."/>
            <person name="Jeon C.O."/>
        </authorList>
    </citation>
    <scope>NUCLEOTIDE SEQUENCE</scope>
    <source>
        <strain evidence="2">W38</strain>
    </source>
</reference>
<dbReference type="InterPro" id="IPR054545">
    <property type="entry name" value="ApeI-like"/>
</dbReference>
<evidence type="ECO:0000259" key="1">
    <source>
        <dbReference type="Pfam" id="PF22818"/>
    </source>
</evidence>
<feature type="domain" description="ApeI dehydratase-like" evidence="1">
    <location>
        <begin position="4"/>
        <end position="93"/>
    </location>
</feature>
<dbReference type="Gene3D" id="3.10.129.10">
    <property type="entry name" value="Hotdog Thioesterase"/>
    <property type="match status" value="1"/>
</dbReference>
<name>A0ABY6BFA2_9GAMM</name>
<gene>
    <name evidence="2" type="ORF">N4264_03385</name>
</gene>
<proteinExistence type="predicted"/>
<dbReference type="RefSeq" id="WP_261695667.1">
    <property type="nucleotide sequence ID" value="NZ_CP104694.1"/>
</dbReference>
<dbReference type="Pfam" id="PF22818">
    <property type="entry name" value="ApeI-like"/>
    <property type="match status" value="1"/>
</dbReference>
<dbReference type="Proteomes" id="UP001064632">
    <property type="component" value="Chromosome"/>
</dbReference>